<keyword evidence="2" id="KW-1185">Reference proteome</keyword>
<evidence type="ECO:0000313" key="2">
    <source>
        <dbReference type="Proteomes" id="UP001501020"/>
    </source>
</evidence>
<reference evidence="2" key="1">
    <citation type="journal article" date="2019" name="Int. J. Syst. Evol. Microbiol.">
        <title>The Global Catalogue of Microorganisms (GCM) 10K type strain sequencing project: providing services to taxonomists for standard genome sequencing and annotation.</title>
        <authorList>
            <consortium name="The Broad Institute Genomics Platform"/>
            <consortium name="The Broad Institute Genome Sequencing Center for Infectious Disease"/>
            <person name="Wu L."/>
            <person name="Ma J."/>
        </authorList>
    </citation>
    <scope>NUCLEOTIDE SEQUENCE [LARGE SCALE GENOMIC DNA]</scope>
    <source>
        <strain evidence="2">JCM 13850</strain>
    </source>
</reference>
<dbReference type="EMBL" id="BAAAMR010000093">
    <property type="protein sequence ID" value="GAA2160742.1"/>
    <property type="molecule type" value="Genomic_DNA"/>
</dbReference>
<gene>
    <name evidence="1" type="ORF">GCM10009727_74200</name>
</gene>
<protein>
    <submittedName>
        <fullName evidence="1">Uncharacterized protein</fullName>
    </submittedName>
</protein>
<proteinExistence type="predicted"/>
<dbReference type="RefSeq" id="WP_344278586.1">
    <property type="nucleotide sequence ID" value="NZ_BAAAMR010000093.1"/>
</dbReference>
<evidence type="ECO:0000313" key="1">
    <source>
        <dbReference type="EMBL" id="GAA2160742.1"/>
    </source>
</evidence>
<accession>A0ABP5M567</accession>
<comment type="caution">
    <text evidence="1">The sequence shown here is derived from an EMBL/GenBank/DDBJ whole genome shotgun (WGS) entry which is preliminary data.</text>
</comment>
<dbReference type="Proteomes" id="UP001501020">
    <property type="component" value="Unassembled WGS sequence"/>
</dbReference>
<organism evidence="1 2">
    <name type="scientific">Actinomadura napierensis</name>
    <dbReference type="NCBI Taxonomy" id="267854"/>
    <lineage>
        <taxon>Bacteria</taxon>
        <taxon>Bacillati</taxon>
        <taxon>Actinomycetota</taxon>
        <taxon>Actinomycetes</taxon>
        <taxon>Streptosporangiales</taxon>
        <taxon>Thermomonosporaceae</taxon>
        <taxon>Actinomadura</taxon>
    </lineage>
</organism>
<name>A0ABP5M567_9ACTN</name>
<sequence length="111" mass="11136">MTDGLIPGTTGGGGYLLYDGALGRLAQQLHGTGAKLDGQAASAPNAPDAGVCTAAVASVLELFAESLGGIVDAFTVSADTVVHNQGIYAKAEQTIKYVNTPEGCKIVRGIS</sequence>